<accession>A0AA97NWU7</accession>
<feature type="compositionally biased region" description="Polar residues" evidence="1">
    <location>
        <begin position="170"/>
        <end position="179"/>
    </location>
</feature>
<reference evidence="2" key="1">
    <citation type="journal article" date="2012" name="PLoS Genet.">
        <title>Comparative analysis of the genomes of two field isolates of the rice blast fungus Magnaporthe oryzae.</title>
        <authorList>
            <person name="Xue M."/>
            <person name="Yang J."/>
            <person name="Li Z."/>
            <person name="Hu S."/>
            <person name="Yao N."/>
            <person name="Dean R.A."/>
            <person name="Zhao W."/>
            <person name="Shen M."/>
            <person name="Zhang H."/>
            <person name="Li C."/>
            <person name="Liu L."/>
            <person name="Cao L."/>
            <person name="Xu X."/>
            <person name="Xing Y."/>
            <person name="Hsiang T."/>
            <person name="Zhang Z."/>
            <person name="Xu J.R."/>
            <person name="Peng Y.L."/>
        </authorList>
    </citation>
    <scope>NUCLEOTIDE SEQUENCE</scope>
    <source>
        <strain evidence="2">Y34</strain>
    </source>
</reference>
<proteinExistence type="predicted"/>
<organism evidence="2">
    <name type="scientific">Pyricularia oryzae (strain Y34)</name>
    <name type="common">Rice blast fungus</name>
    <name type="synonym">Magnaporthe oryzae</name>
    <dbReference type="NCBI Taxonomy" id="1143189"/>
    <lineage>
        <taxon>Eukaryota</taxon>
        <taxon>Fungi</taxon>
        <taxon>Dikarya</taxon>
        <taxon>Ascomycota</taxon>
        <taxon>Pezizomycotina</taxon>
        <taxon>Sordariomycetes</taxon>
        <taxon>Sordariomycetidae</taxon>
        <taxon>Magnaporthales</taxon>
        <taxon>Pyriculariaceae</taxon>
        <taxon>Pyricularia</taxon>
    </lineage>
</organism>
<gene>
    <name evidence="2" type="ORF">OOU_Y34scaffold00576g8</name>
</gene>
<dbReference type="EMBL" id="JH793317">
    <property type="protein sequence ID" value="ELQ37796.1"/>
    <property type="molecule type" value="Genomic_DNA"/>
</dbReference>
<sequence length="179" mass="18919">MLNPSRKVGVKLPSKIGSRAVVLLQPAPESVLCYLRVAKQAFGSWMWSLATAQVKSNSYRPTHAPPSCWKGGTHRGAITYPPALADEGKKEMNTPISPSSTNSPPDVAMAADATPTSASAPHNTAAAAAAPPTDNSNVPKPKRLACMICRKRKLKASRPKPSEAMRTRASDGNQESASC</sequence>
<dbReference type="AlphaFoldDB" id="A0AA97NWU7"/>
<name>A0AA97NWU7_PYRO3</name>
<evidence type="ECO:0000256" key="1">
    <source>
        <dbReference type="SAM" id="MobiDB-lite"/>
    </source>
</evidence>
<dbReference type="Proteomes" id="UP000011086">
    <property type="component" value="Unassembled WGS sequence"/>
</dbReference>
<protein>
    <submittedName>
        <fullName evidence="2">Uncharacterized protein</fullName>
    </submittedName>
</protein>
<feature type="compositionally biased region" description="Low complexity" evidence="1">
    <location>
        <begin position="93"/>
        <end position="137"/>
    </location>
</feature>
<feature type="compositionally biased region" description="Basic and acidic residues" evidence="1">
    <location>
        <begin position="160"/>
        <end position="169"/>
    </location>
</feature>
<feature type="compositionally biased region" description="Basic residues" evidence="1">
    <location>
        <begin position="149"/>
        <end position="158"/>
    </location>
</feature>
<feature type="region of interest" description="Disordered" evidence="1">
    <location>
        <begin position="84"/>
        <end position="179"/>
    </location>
</feature>
<evidence type="ECO:0000313" key="2">
    <source>
        <dbReference type="EMBL" id="ELQ37796.1"/>
    </source>
</evidence>